<accession>A0ABU4BF43</accession>
<evidence type="ECO:0000259" key="1">
    <source>
        <dbReference type="PROSITE" id="PS50206"/>
    </source>
</evidence>
<dbReference type="SUPFAM" id="SSF52821">
    <property type="entry name" value="Rhodanese/Cell cycle control phosphatase"/>
    <property type="match status" value="1"/>
</dbReference>
<sequence>MSSELISPSEAVAGEATLVDVRSAPSRIEFGTVAGAIVVDKDDVAVEFGADNRDRSERIVVFCGSVKGSGPVVEKLEELGYTNVAHVDGGFPALRDHGLPIQGV</sequence>
<dbReference type="InterPro" id="IPR001763">
    <property type="entry name" value="Rhodanese-like_dom"/>
</dbReference>
<dbReference type="CDD" id="cd00158">
    <property type="entry name" value="RHOD"/>
    <property type="match status" value="1"/>
</dbReference>
<proteinExistence type="predicted"/>
<organism evidence="2 3">
    <name type="scientific">Rhodococcoides yunnanense</name>
    <dbReference type="NCBI Taxonomy" id="278209"/>
    <lineage>
        <taxon>Bacteria</taxon>
        <taxon>Bacillati</taxon>
        <taxon>Actinomycetota</taxon>
        <taxon>Actinomycetes</taxon>
        <taxon>Mycobacteriales</taxon>
        <taxon>Nocardiaceae</taxon>
        <taxon>Rhodococcoides</taxon>
    </lineage>
</organism>
<dbReference type="InterPro" id="IPR036873">
    <property type="entry name" value="Rhodanese-like_dom_sf"/>
</dbReference>
<name>A0ABU4BF43_9NOCA</name>
<dbReference type="Gene3D" id="3.40.250.10">
    <property type="entry name" value="Rhodanese-like domain"/>
    <property type="match status" value="1"/>
</dbReference>
<evidence type="ECO:0000313" key="2">
    <source>
        <dbReference type="EMBL" id="MDV6262837.1"/>
    </source>
</evidence>
<dbReference type="Proteomes" id="UP001185755">
    <property type="component" value="Unassembled WGS sequence"/>
</dbReference>
<comment type="caution">
    <text evidence="2">The sequence shown here is derived from an EMBL/GenBank/DDBJ whole genome shotgun (WGS) entry which is preliminary data.</text>
</comment>
<reference evidence="2 3" key="1">
    <citation type="submission" date="2023-10" db="EMBL/GenBank/DDBJ databases">
        <title>Development of a sustainable strategy for remediation of hydrocarbon-contaminated territories based on the waste exchange concept.</title>
        <authorList>
            <person name="Krivoruchko A."/>
        </authorList>
    </citation>
    <scope>NUCLEOTIDE SEQUENCE [LARGE SCALE GENOMIC DNA]</scope>
    <source>
        <strain evidence="2 3">IEGM 1323</strain>
    </source>
</reference>
<dbReference type="PROSITE" id="PS50206">
    <property type="entry name" value="RHODANESE_3"/>
    <property type="match status" value="1"/>
</dbReference>
<feature type="domain" description="Rhodanese" evidence="1">
    <location>
        <begin position="12"/>
        <end position="103"/>
    </location>
</feature>
<evidence type="ECO:0000313" key="3">
    <source>
        <dbReference type="Proteomes" id="UP001185755"/>
    </source>
</evidence>
<gene>
    <name evidence="2" type="ORF">R3P96_15985</name>
</gene>
<dbReference type="RefSeq" id="WP_317565128.1">
    <property type="nucleotide sequence ID" value="NZ_JAWLJX010000004.1"/>
</dbReference>
<keyword evidence="3" id="KW-1185">Reference proteome</keyword>
<dbReference type="EMBL" id="JAWLJX010000004">
    <property type="protein sequence ID" value="MDV6262837.1"/>
    <property type="molecule type" value="Genomic_DNA"/>
</dbReference>
<dbReference type="Pfam" id="PF00581">
    <property type="entry name" value="Rhodanese"/>
    <property type="match status" value="1"/>
</dbReference>
<dbReference type="SMART" id="SM00450">
    <property type="entry name" value="RHOD"/>
    <property type="match status" value="1"/>
</dbReference>
<protein>
    <submittedName>
        <fullName evidence="2">Rhodanese-like domain-containing protein</fullName>
    </submittedName>
</protein>